<comment type="caution">
    <text evidence="1">The sequence shown here is derived from an EMBL/GenBank/DDBJ whole genome shotgun (WGS) entry which is preliminary data.</text>
</comment>
<dbReference type="EMBL" id="JBBEGM010000010">
    <property type="protein sequence ID" value="MEJ2863946.1"/>
    <property type="molecule type" value="Genomic_DNA"/>
</dbReference>
<name>A0ABU8MAB1_9PSEU</name>
<keyword evidence="2" id="KW-1185">Reference proteome</keyword>
<accession>A0ABU8MAB1</accession>
<dbReference type="Proteomes" id="UP001369736">
    <property type="component" value="Unassembled WGS sequence"/>
</dbReference>
<sequence length="164" mass="18735">MEDFLCAICLIEHPTTTSCGAVTIVDGTAMCRSHALEKVFQPIRSCECARLPKTFYLNEAPRGWADALVKEAAGNWKELVHCADCERNFSIDGWDKYTHQVVAQIEDLTRWEEEADSLARRQELMLRVRGGTEAEECVWADCSEARVRGVLYCLDHLWKVGRRR</sequence>
<organism evidence="1 2">
    <name type="scientific">Actinomycetospora flava</name>
    <dbReference type="NCBI Taxonomy" id="3129232"/>
    <lineage>
        <taxon>Bacteria</taxon>
        <taxon>Bacillati</taxon>
        <taxon>Actinomycetota</taxon>
        <taxon>Actinomycetes</taxon>
        <taxon>Pseudonocardiales</taxon>
        <taxon>Pseudonocardiaceae</taxon>
        <taxon>Actinomycetospora</taxon>
    </lineage>
</organism>
<reference evidence="1 2" key="1">
    <citation type="submission" date="2024-03" db="EMBL/GenBank/DDBJ databases">
        <title>Actinomycetospora sp. OC33-EN07, a novel actinomycete isolated from wild orchid (Aerides multiflora).</title>
        <authorList>
            <person name="Suriyachadkun C."/>
        </authorList>
    </citation>
    <scope>NUCLEOTIDE SEQUENCE [LARGE SCALE GENOMIC DNA]</scope>
    <source>
        <strain evidence="1 2">OC33-EN07</strain>
    </source>
</reference>
<evidence type="ECO:0000313" key="1">
    <source>
        <dbReference type="EMBL" id="MEJ2863946.1"/>
    </source>
</evidence>
<evidence type="ECO:0000313" key="2">
    <source>
        <dbReference type="Proteomes" id="UP001369736"/>
    </source>
</evidence>
<protein>
    <submittedName>
        <fullName evidence="1">Uncharacterized protein</fullName>
    </submittedName>
</protein>
<proteinExistence type="predicted"/>
<gene>
    <name evidence="1" type="ORF">WCD58_22515</name>
</gene>
<dbReference type="RefSeq" id="WP_337705316.1">
    <property type="nucleotide sequence ID" value="NZ_JBBEGM010000010.1"/>
</dbReference>